<gene>
    <name evidence="2" type="primary">yfaE</name>
    <name evidence="2" type="ORF">ERCICURV3402_150</name>
</gene>
<dbReference type="AlphaFoldDB" id="A0A451D7J0"/>
<dbReference type="GO" id="GO:0051536">
    <property type="term" value="F:iron-sulfur cluster binding"/>
    <property type="evidence" value="ECO:0007669"/>
    <property type="project" value="InterPro"/>
</dbReference>
<proteinExistence type="predicted"/>
<protein>
    <submittedName>
        <fullName evidence="2">Uncharacterized ferredoxin-like protein YfaE</fullName>
    </submittedName>
</protein>
<reference evidence="2 3" key="1">
    <citation type="submission" date="2019-02" db="EMBL/GenBank/DDBJ databases">
        <authorList>
            <person name="Manzano-Marin A."/>
            <person name="Manzano-Marin A."/>
        </authorList>
    </citation>
    <scope>NUCLEOTIDE SEQUENCE [LARGE SCALE GENOMIC DNA]</scope>
    <source>
        <strain evidence="2 3">ErCicurvipes</strain>
    </source>
</reference>
<evidence type="ECO:0000259" key="1">
    <source>
        <dbReference type="Pfam" id="PF00111"/>
    </source>
</evidence>
<sequence length="90" mass="10267">MTPFMIILHPSGTEIQYYNLHDTLLSIIESYHIYIEYQCRAGYCGCCRARLLKGVVTYNTLPLTCIKPGEILPCLCHIHGDVEIELYSSI</sequence>
<evidence type="ECO:0000313" key="2">
    <source>
        <dbReference type="EMBL" id="VFP81819.1"/>
    </source>
</evidence>
<dbReference type="NCBIfam" id="NF007985">
    <property type="entry name" value="PRK10713.1"/>
    <property type="match status" value="1"/>
</dbReference>
<dbReference type="InterPro" id="IPR012675">
    <property type="entry name" value="Beta-grasp_dom_sf"/>
</dbReference>
<dbReference type="Pfam" id="PF00111">
    <property type="entry name" value="Fer2"/>
    <property type="match status" value="1"/>
</dbReference>
<accession>A0A451D7J0</accession>
<dbReference type="Gene3D" id="3.10.20.30">
    <property type="match status" value="1"/>
</dbReference>
<evidence type="ECO:0000313" key="3">
    <source>
        <dbReference type="Proteomes" id="UP000294441"/>
    </source>
</evidence>
<organism evidence="2 3">
    <name type="scientific">Candidatus Erwinia haradaeae</name>
    <dbReference type="NCBI Taxonomy" id="1922217"/>
    <lineage>
        <taxon>Bacteria</taxon>
        <taxon>Pseudomonadati</taxon>
        <taxon>Pseudomonadota</taxon>
        <taxon>Gammaproteobacteria</taxon>
        <taxon>Enterobacterales</taxon>
        <taxon>Erwiniaceae</taxon>
        <taxon>Erwinia</taxon>
    </lineage>
</organism>
<dbReference type="InterPro" id="IPR036010">
    <property type="entry name" value="2Fe-2S_ferredoxin-like_sf"/>
</dbReference>
<feature type="domain" description="2Fe-2S ferredoxin-type" evidence="1">
    <location>
        <begin position="12"/>
        <end position="77"/>
    </location>
</feature>
<dbReference type="SUPFAM" id="SSF54292">
    <property type="entry name" value="2Fe-2S ferredoxin-like"/>
    <property type="match status" value="1"/>
</dbReference>
<dbReference type="InterPro" id="IPR001041">
    <property type="entry name" value="2Fe-2S_ferredoxin-type"/>
</dbReference>
<name>A0A451D7J0_9GAMM</name>
<dbReference type="CDD" id="cd00207">
    <property type="entry name" value="fer2"/>
    <property type="match status" value="1"/>
</dbReference>
<dbReference type="OrthoDB" id="9806195at2"/>
<dbReference type="EMBL" id="LR217713">
    <property type="protein sequence ID" value="VFP81819.1"/>
    <property type="molecule type" value="Genomic_DNA"/>
</dbReference>
<dbReference type="Proteomes" id="UP000294441">
    <property type="component" value="Chromosome 1"/>
</dbReference>